<evidence type="ECO:0000256" key="7">
    <source>
        <dbReference type="SAM" id="SignalP"/>
    </source>
</evidence>
<name>A0A6P8YFR1_DROAB</name>
<keyword evidence="9" id="KW-1185">Reference proteome</keyword>
<keyword evidence="3" id="KW-0165">Cleavage on pair of basic residues</keyword>
<comment type="similarity">
    <text evidence="1 6">Belongs to the insulin family.</text>
</comment>
<dbReference type="GO" id="GO:0005576">
    <property type="term" value="C:extracellular region"/>
    <property type="evidence" value="ECO:0007669"/>
    <property type="project" value="UniProtKB-SubCell"/>
</dbReference>
<feature type="signal peptide" evidence="7">
    <location>
        <begin position="1"/>
        <end position="24"/>
    </location>
</feature>
<dbReference type="RefSeq" id="XP_034106182.1">
    <property type="nucleotide sequence ID" value="XM_034250291.2"/>
</dbReference>
<organism evidence="9 10">
    <name type="scientific">Drosophila albomicans</name>
    <name type="common">Fruit fly</name>
    <dbReference type="NCBI Taxonomy" id="7291"/>
    <lineage>
        <taxon>Eukaryota</taxon>
        <taxon>Metazoa</taxon>
        <taxon>Ecdysozoa</taxon>
        <taxon>Arthropoda</taxon>
        <taxon>Hexapoda</taxon>
        <taxon>Insecta</taxon>
        <taxon>Pterygota</taxon>
        <taxon>Neoptera</taxon>
        <taxon>Endopterygota</taxon>
        <taxon>Diptera</taxon>
        <taxon>Brachycera</taxon>
        <taxon>Muscomorpha</taxon>
        <taxon>Ephydroidea</taxon>
        <taxon>Drosophilidae</taxon>
        <taxon>Drosophila</taxon>
    </lineage>
</organism>
<dbReference type="InterPro" id="IPR022353">
    <property type="entry name" value="Insulin_CS"/>
</dbReference>
<evidence type="ECO:0000256" key="5">
    <source>
        <dbReference type="ARBA" id="ARBA00023157"/>
    </source>
</evidence>
<dbReference type="InterPro" id="IPR036438">
    <property type="entry name" value="Insulin-like_sf"/>
</dbReference>
<dbReference type="PRINTS" id="PR00276">
    <property type="entry name" value="INSULINFAMLY"/>
</dbReference>
<dbReference type="Pfam" id="PF00049">
    <property type="entry name" value="Insulin"/>
    <property type="match status" value="1"/>
</dbReference>
<gene>
    <name evidence="10" type="primary">LOC117569217</name>
</gene>
<dbReference type="AlphaFoldDB" id="A0A6P8YFR1"/>
<protein>
    <submittedName>
        <fullName evidence="10">Bombyxin A-2 homolog</fullName>
    </submittedName>
</protein>
<dbReference type="InterPro" id="IPR016179">
    <property type="entry name" value="Insulin-like"/>
</dbReference>
<reference evidence="10" key="1">
    <citation type="submission" date="2025-08" db="UniProtKB">
        <authorList>
            <consortium name="RefSeq"/>
        </authorList>
    </citation>
    <scope>IDENTIFICATION</scope>
    <source>
        <strain evidence="10">15112-1751.03</strain>
        <tissue evidence="10">Whole Adult</tissue>
    </source>
</reference>
<accession>A0A6P8YFR1</accession>
<comment type="subcellular location">
    <subcellularLocation>
        <location evidence="6">Secreted</location>
    </subcellularLocation>
</comment>
<comment type="subunit">
    <text evidence="2">Heterodimer of a B chain and an A chain linked by two disulfide bonds.</text>
</comment>
<evidence type="ECO:0000256" key="1">
    <source>
        <dbReference type="ARBA" id="ARBA00009034"/>
    </source>
</evidence>
<keyword evidence="4 7" id="KW-0732">Signal</keyword>
<evidence type="ECO:0000256" key="2">
    <source>
        <dbReference type="ARBA" id="ARBA00011207"/>
    </source>
</evidence>
<dbReference type="OrthoDB" id="10019596at2759"/>
<dbReference type="PROSITE" id="PS00262">
    <property type="entry name" value="INSULIN"/>
    <property type="match status" value="1"/>
</dbReference>
<evidence type="ECO:0000256" key="4">
    <source>
        <dbReference type="ARBA" id="ARBA00022729"/>
    </source>
</evidence>
<dbReference type="SMART" id="SM00078">
    <property type="entry name" value="IlGF"/>
    <property type="match status" value="1"/>
</dbReference>
<dbReference type="GO" id="GO:0005179">
    <property type="term" value="F:hormone activity"/>
    <property type="evidence" value="ECO:0007669"/>
    <property type="project" value="InterPro"/>
</dbReference>
<keyword evidence="6" id="KW-0964">Secreted</keyword>
<keyword evidence="5" id="KW-1015">Disulfide bond</keyword>
<dbReference type="InterPro" id="IPR022352">
    <property type="entry name" value="Ins/IGF/rlx"/>
</dbReference>
<evidence type="ECO:0000313" key="10">
    <source>
        <dbReference type="RefSeq" id="XP_034106182.1"/>
    </source>
</evidence>
<dbReference type="SUPFAM" id="SSF56994">
    <property type="entry name" value="Insulin-like"/>
    <property type="match status" value="1"/>
</dbReference>
<proteinExistence type="inferred from homology"/>
<dbReference type="GeneID" id="117569217"/>
<evidence type="ECO:0000256" key="3">
    <source>
        <dbReference type="ARBA" id="ARBA00022685"/>
    </source>
</evidence>
<feature type="domain" description="Insulin-like" evidence="8">
    <location>
        <begin position="27"/>
        <end position="129"/>
    </location>
</feature>
<dbReference type="PANTHER" id="PTHR13647">
    <property type="entry name" value="INSULIN-LIKE PEPTIDE 2-RELATED"/>
    <property type="match status" value="1"/>
</dbReference>
<dbReference type="Proteomes" id="UP000515160">
    <property type="component" value="Chromosome 3"/>
</dbReference>
<sequence>MKMHFENTKFILLICSLTIAVCQADSIVICGDGLADMLMRICENGYNTRFKRTGAILPDYNAIDSENNANALDNFGAYSSIDYQRQPLLYAMLGESARHQLLSTRRRRFNIVEECCDKPCTTQELKMYCR</sequence>
<dbReference type="PANTHER" id="PTHR13647:SF4">
    <property type="entry name" value="INSULIN-LIKE PEPTIDE 1-RELATED"/>
    <property type="match status" value="1"/>
</dbReference>
<evidence type="ECO:0000313" key="9">
    <source>
        <dbReference type="Proteomes" id="UP000515160"/>
    </source>
</evidence>
<evidence type="ECO:0000259" key="8">
    <source>
        <dbReference type="SMART" id="SM00078"/>
    </source>
</evidence>
<feature type="chain" id="PRO_5027551650" evidence="7">
    <location>
        <begin position="25"/>
        <end position="130"/>
    </location>
</feature>
<dbReference type="Gene3D" id="1.10.100.10">
    <property type="entry name" value="Insulin-like"/>
    <property type="match status" value="1"/>
</dbReference>
<evidence type="ECO:0000256" key="6">
    <source>
        <dbReference type="RuleBase" id="RU000406"/>
    </source>
</evidence>